<keyword evidence="1" id="KW-0472">Membrane</keyword>
<feature type="transmembrane region" description="Helical" evidence="1">
    <location>
        <begin position="68"/>
        <end position="89"/>
    </location>
</feature>
<feature type="transmembrane region" description="Helical" evidence="1">
    <location>
        <begin position="217"/>
        <end position="240"/>
    </location>
</feature>
<evidence type="ECO:0008006" key="4">
    <source>
        <dbReference type="Google" id="ProtNLM"/>
    </source>
</evidence>
<reference evidence="2 3" key="1">
    <citation type="journal article" date="2016" name="Nat. Commun.">
        <title>Thousands of microbial genomes shed light on interconnected biogeochemical processes in an aquifer system.</title>
        <authorList>
            <person name="Anantharaman K."/>
            <person name="Brown C.T."/>
            <person name="Hug L.A."/>
            <person name="Sharon I."/>
            <person name="Castelle C.J."/>
            <person name="Probst A.J."/>
            <person name="Thomas B.C."/>
            <person name="Singh A."/>
            <person name="Wilkins M.J."/>
            <person name="Karaoz U."/>
            <person name="Brodie E.L."/>
            <person name="Williams K.H."/>
            <person name="Hubbard S.S."/>
            <person name="Banfield J.F."/>
        </authorList>
    </citation>
    <scope>NUCLEOTIDE SEQUENCE [LARGE SCALE GENOMIC DNA]</scope>
</reference>
<evidence type="ECO:0000313" key="3">
    <source>
        <dbReference type="Proteomes" id="UP000177090"/>
    </source>
</evidence>
<protein>
    <recommendedName>
        <fullName evidence="4">EamA domain-containing protein</fullName>
    </recommendedName>
</protein>
<feature type="transmembrane region" description="Helical" evidence="1">
    <location>
        <begin position="95"/>
        <end position="117"/>
    </location>
</feature>
<keyword evidence="1" id="KW-0812">Transmembrane</keyword>
<dbReference type="AlphaFoldDB" id="A0A1G2QL21"/>
<feature type="transmembrane region" description="Helical" evidence="1">
    <location>
        <begin position="252"/>
        <end position="270"/>
    </location>
</feature>
<feature type="transmembrane region" description="Helical" evidence="1">
    <location>
        <begin position="276"/>
        <end position="292"/>
    </location>
</feature>
<accession>A0A1G2QL21</accession>
<feature type="transmembrane region" description="Helical" evidence="1">
    <location>
        <begin position="184"/>
        <end position="205"/>
    </location>
</feature>
<dbReference type="EMBL" id="MHTL01000011">
    <property type="protein sequence ID" value="OHA60631.1"/>
    <property type="molecule type" value="Genomic_DNA"/>
</dbReference>
<dbReference type="Proteomes" id="UP000177090">
    <property type="component" value="Unassembled WGS sequence"/>
</dbReference>
<name>A0A1G2QL21_9BACT</name>
<evidence type="ECO:0000256" key="1">
    <source>
        <dbReference type="SAM" id="Phobius"/>
    </source>
</evidence>
<feature type="transmembrane region" description="Helical" evidence="1">
    <location>
        <begin position="35"/>
        <end position="56"/>
    </location>
</feature>
<sequence length="309" mass="33649">MKLWIGWTIAEALTRTVTKVLLKLTGIVSVKFVDAVLASMIVGVVQAVLGLAVTIQCGKSLLVSRREIIGACAFGLVGYCVIVLGFLTFTYGGDVGVNTLITTLAIIPGGIIDSIFFHHHLKSRQWIAVAIAVLAGYAVLGAPSISEVMNFPLWVWLSFIMMLGIAINQGVTQFIQDIDPMVKNFWGGGTQFIAGIATLPLLYLINPTLLKTESLTTYFIGFSLLIGVINVGLWIFNVMSYRSGATIALKKLVMNGIHLSTVMIAGALLFSESIDVYKITGIVLYCIAFTFWDQRTLEFVKKSLRGLFL</sequence>
<keyword evidence="1" id="KW-1133">Transmembrane helix</keyword>
<organism evidence="2 3">
    <name type="scientific">Candidatus Vogelbacteria bacterium RIFOXYD1_FULL_51_18</name>
    <dbReference type="NCBI Taxonomy" id="1802440"/>
    <lineage>
        <taxon>Bacteria</taxon>
        <taxon>Candidatus Vogeliibacteriota</taxon>
    </lineage>
</organism>
<proteinExistence type="predicted"/>
<comment type="caution">
    <text evidence="2">The sequence shown here is derived from an EMBL/GenBank/DDBJ whole genome shotgun (WGS) entry which is preliminary data.</text>
</comment>
<gene>
    <name evidence="2" type="ORF">A2569_00965</name>
</gene>
<feature type="transmembrane region" description="Helical" evidence="1">
    <location>
        <begin position="151"/>
        <end position="172"/>
    </location>
</feature>
<feature type="transmembrane region" description="Helical" evidence="1">
    <location>
        <begin position="126"/>
        <end position="145"/>
    </location>
</feature>
<evidence type="ECO:0000313" key="2">
    <source>
        <dbReference type="EMBL" id="OHA60631.1"/>
    </source>
</evidence>